<comment type="caution">
    <text evidence="1">The sequence shown here is derived from an EMBL/GenBank/DDBJ whole genome shotgun (WGS) entry which is preliminary data.</text>
</comment>
<gene>
    <name evidence="1" type="ORF">HOLleu_38796</name>
</gene>
<dbReference type="Proteomes" id="UP001152320">
    <property type="component" value="Chromosome 21"/>
</dbReference>
<keyword evidence="2" id="KW-1185">Reference proteome</keyword>
<accession>A0A9Q0YJZ8</accession>
<evidence type="ECO:0000313" key="1">
    <source>
        <dbReference type="EMBL" id="KAJ8021552.1"/>
    </source>
</evidence>
<evidence type="ECO:0000313" key="2">
    <source>
        <dbReference type="Proteomes" id="UP001152320"/>
    </source>
</evidence>
<sequence>MLSCYHKAYRIASRRALCERTSRSLFQRSGIQNKKTECRHKIVEASKRDVWHYLPPKFAMGLPPPPYRLGIRRHKR</sequence>
<protein>
    <submittedName>
        <fullName evidence="1">Uncharacterized protein</fullName>
    </submittedName>
</protein>
<name>A0A9Q0YJZ8_HOLLE</name>
<organism evidence="1 2">
    <name type="scientific">Holothuria leucospilota</name>
    <name type="common">Black long sea cucumber</name>
    <name type="synonym">Mertensiothuria leucospilota</name>
    <dbReference type="NCBI Taxonomy" id="206669"/>
    <lineage>
        <taxon>Eukaryota</taxon>
        <taxon>Metazoa</taxon>
        <taxon>Echinodermata</taxon>
        <taxon>Eleutherozoa</taxon>
        <taxon>Echinozoa</taxon>
        <taxon>Holothuroidea</taxon>
        <taxon>Aspidochirotacea</taxon>
        <taxon>Aspidochirotida</taxon>
        <taxon>Holothuriidae</taxon>
        <taxon>Holothuria</taxon>
    </lineage>
</organism>
<proteinExistence type="predicted"/>
<dbReference type="AlphaFoldDB" id="A0A9Q0YJZ8"/>
<dbReference type="EMBL" id="JAIZAY010000021">
    <property type="protein sequence ID" value="KAJ8021552.1"/>
    <property type="molecule type" value="Genomic_DNA"/>
</dbReference>
<reference evidence="1" key="1">
    <citation type="submission" date="2021-10" db="EMBL/GenBank/DDBJ databases">
        <title>Tropical sea cucumber genome reveals ecological adaptation and Cuvierian tubules defense mechanism.</title>
        <authorList>
            <person name="Chen T."/>
        </authorList>
    </citation>
    <scope>NUCLEOTIDE SEQUENCE</scope>
    <source>
        <strain evidence="1">Nanhai2018</strain>
        <tissue evidence="1">Muscle</tissue>
    </source>
</reference>